<keyword evidence="8" id="KW-0472">Membrane</keyword>
<evidence type="ECO:0000256" key="3">
    <source>
        <dbReference type="ARBA" id="ARBA00022723"/>
    </source>
</evidence>
<keyword evidence="6 7" id="KW-0482">Metalloprotease</keyword>
<dbReference type="InterPro" id="IPR045090">
    <property type="entry name" value="Pept_M3A_M3B"/>
</dbReference>
<dbReference type="InterPro" id="IPR001567">
    <property type="entry name" value="Pept_M3A_M3B_dom"/>
</dbReference>
<evidence type="ECO:0000256" key="7">
    <source>
        <dbReference type="RuleBase" id="RU003435"/>
    </source>
</evidence>
<feature type="domain" description="Peptidase M3A/M3B catalytic" evidence="9">
    <location>
        <begin position="38"/>
        <end position="112"/>
    </location>
</feature>
<feature type="transmembrane region" description="Helical" evidence="8">
    <location>
        <begin position="122"/>
        <end position="144"/>
    </location>
</feature>
<keyword evidence="8" id="KW-1133">Transmembrane helix</keyword>
<dbReference type="SUPFAM" id="SSF55486">
    <property type="entry name" value="Metalloproteases ('zincins'), catalytic domain"/>
    <property type="match status" value="2"/>
</dbReference>
<reference evidence="10" key="2">
    <citation type="submission" date="2025-09" db="UniProtKB">
        <authorList>
            <consortium name="Ensembl"/>
        </authorList>
    </citation>
    <scope>IDENTIFICATION</scope>
</reference>
<keyword evidence="3 7" id="KW-0479">Metal-binding</keyword>
<evidence type="ECO:0000313" key="11">
    <source>
        <dbReference type="Proteomes" id="UP000694388"/>
    </source>
</evidence>
<keyword evidence="5 7" id="KW-0862">Zinc</keyword>
<dbReference type="Gene3D" id="1.10.1370.40">
    <property type="match status" value="3"/>
</dbReference>
<evidence type="ECO:0000256" key="5">
    <source>
        <dbReference type="ARBA" id="ARBA00022833"/>
    </source>
</evidence>
<evidence type="ECO:0000256" key="8">
    <source>
        <dbReference type="SAM" id="Phobius"/>
    </source>
</evidence>
<keyword evidence="8" id="KW-0812">Transmembrane</keyword>
<evidence type="ECO:0000256" key="2">
    <source>
        <dbReference type="ARBA" id="ARBA00022670"/>
    </source>
</evidence>
<reference evidence="10" key="1">
    <citation type="submission" date="2025-08" db="UniProtKB">
        <authorList>
            <consortium name="Ensembl"/>
        </authorList>
    </citation>
    <scope>IDENTIFICATION</scope>
</reference>
<evidence type="ECO:0000313" key="10">
    <source>
        <dbReference type="Ensembl" id="ENSEBUP00000010668.1"/>
    </source>
</evidence>
<keyword evidence="2 7" id="KW-0645">Protease</keyword>
<dbReference type="Proteomes" id="UP000694388">
    <property type="component" value="Unplaced"/>
</dbReference>
<keyword evidence="4 7" id="KW-0378">Hydrolase</keyword>
<dbReference type="GO" id="GO:0006508">
    <property type="term" value="P:proteolysis"/>
    <property type="evidence" value="ECO:0007669"/>
    <property type="project" value="UniProtKB-KW"/>
</dbReference>
<dbReference type="GO" id="GO:0006518">
    <property type="term" value="P:peptide metabolic process"/>
    <property type="evidence" value="ECO:0007669"/>
    <property type="project" value="TreeGrafter"/>
</dbReference>
<protein>
    <submittedName>
        <fullName evidence="10">Thimet oligopeptidase 1</fullName>
    </submittedName>
</protein>
<feature type="domain" description="Peptidase M3A/M3B catalytic" evidence="9">
    <location>
        <begin position="156"/>
        <end position="469"/>
    </location>
</feature>
<dbReference type="Ensembl" id="ENSEBUT00000011219.1">
    <property type="protein sequence ID" value="ENSEBUP00000010668.1"/>
    <property type="gene ID" value="ENSEBUG00000006856.1"/>
</dbReference>
<feature type="transmembrane region" description="Helical" evidence="8">
    <location>
        <begin position="16"/>
        <end position="40"/>
    </location>
</feature>
<comment type="similarity">
    <text evidence="1 7">Belongs to the peptidase M3 family.</text>
</comment>
<dbReference type="GO" id="GO:0004222">
    <property type="term" value="F:metalloendopeptidase activity"/>
    <property type="evidence" value="ECO:0007669"/>
    <property type="project" value="InterPro"/>
</dbReference>
<name>A0A8C4Q6R0_EPTBU</name>
<dbReference type="PANTHER" id="PTHR11804:SF84">
    <property type="entry name" value="SACCHAROLYSIN"/>
    <property type="match status" value="1"/>
</dbReference>
<accession>A0A8C4Q6R0</accession>
<organism evidence="10 11">
    <name type="scientific">Eptatretus burgeri</name>
    <name type="common">Inshore hagfish</name>
    <dbReference type="NCBI Taxonomy" id="7764"/>
    <lineage>
        <taxon>Eukaryota</taxon>
        <taxon>Metazoa</taxon>
        <taxon>Chordata</taxon>
        <taxon>Craniata</taxon>
        <taxon>Vertebrata</taxon>
        <taxon>Cyclostomata</taxon>
        <taxon>Myxini</taxon>
        <taxon>Myxiniformes</taxon>
        <taxon>Myxinidae</taxon>
        <taxon>Eptatretinae</taxon>
        <taxon>Eptatretus</taxon>
    </lineage>
</organism>
<dbReference type="GeneTree" id="ENSGT00950000183171"/>
<dbReference type="AlphaFoldDB" id="A0A8C4Q6R0"/>
<evidence type="ECO:0000259" key="9">
    <source>
        <dbReference type="Pfam" id="PF01432"/>
    </source>
</evidence>
<evidence type="ECO:0000256" key="1">
    <source>
        <dbReference type="ARBA" id="ARBA00006040"/>
    </source>
</evidence>
<evidence type="ECO:0000256" key="4">
    <source>
        <dbReference type="ARBA" id="ARBA00022801"/>
    </source>
</evidence>
<sequence length="483" mass="54701">MKHLKSSLWTLLNVNWLTLLSSTFNVFFFCKFLPLFYYLFSYHSEGKYGHAACFDLQPGCLLPDGRRQVAVSAMLTNFTRPTASAPAQLQHDEVETYFHEFGHVMHQICAQVCRQLPALVRFFILSLYHYLFLLCHSLCLVSPITTLLPLSSKFVVTQGLMEIYQELLGLRFELQDDAKAWHEEVNLYRVLDSASGDTLGYFYLDLHPRSGKYGHAACFDLQPGCLLPDGRRQVAVSAMLTNFTRPTASAPAQLQHDEVETYFHEFGHVMHQICAQADFAKFSGINVERDFIEAPSQMLENWVWERAPLIRMSQHYRDGHSIPNELLDKLLLLASRLANIGVFTLRQVVFAKLDQVLHAQPQADCVAEYAHLCSEIMGIPATPGTNMCATFGHLAGDYDAQYYGYLWSEVFSMDMFYSRFKREGIMNPEVGRQYRTCILAPGGSEDGGVMLRNFLSRDPSQEAWLMSRGLLDDDSSGKGGVTA</sequence>
<dbReference type="GO" id="GO:0005758">
    <property type="term" value="C:mitochondrial intermembrane space"/>
    <property type="evidence" value="ECO:0007669"/>
    <property type="project" value="TreeGrafter"/>
</dbReference>
<dbReference type="GO" id="GO:0046872">
    <property type="term" value="F:metal ion binding"/>
    <property type="evidence" value="ECO:0007669"/>
    <property type="project" value="UniProtKB-UniRule"/>
</dbReference>
<evidence type="ECO:0000256" key="6">
    <source>
        <dbReference type="ARBA" id="ARBA00023049"/>
    </source>
</evidence>
<dbReference type="OMA" id="WCHILLE"/>
<comment type="cofactor">
    <cofactor evidence="7">
        <name>Zn(2+)</name>
        <dbReference type="ChEBI" id="CHEBI:29105"/>
    </cofactor>
    <text evidence="7">Binds 1 zinc ion.</text>
</comment>
<keyword evidence="11" id="KW-1185">Reference proteome</keyword>
<dbReference type="Pfam" id="PF01432">
    <property type="entry name" value="Peptidase_M3"/>
    <property type="match status" value="2"/>
</dbReference>
<dbReference type="FunFam" id="3.40.390.10:FF:000006">
    <property type="entry name" value="Thimet oligopeptidase 1"/>
    <property type="match status" value="1"/>
</dbReference>
<proteinExistence type="inferred from homology"/>
<dbReference type="PANTHER" id="PTHR11804">
    <property type="entry name" value="PROTEASE M3 THIMET OLIGOPEPTIDASE-RELATED"/>
    <property type="match status" value="1"/>
</dbReference>